<proteinExistence type="predicted"/>
<dbReference type="InterPro" id="IPR011990">
    <property type="entry name" value="TPR-like_helical_dom_sf"/>
</dbReference>
<evidence type="ECO:0000256" key="1">
    <source>
        <dbReference type="PROSITE-ProRule" id="PRU00339"/>
    </source>
</evidence>
<accession>A0ABW0YKH0</accession>
<dbReference type="EMBL" id="JBHSOZ010000003">
    <property type="protein sequence ID" value="MFC5712884.1"/>
    <property type="molecule type" value="Genomic_DNA"/>
</dbReference>
<dbReference type="SUPFAM" id="SSF48452">
    <property type="entry name" value="TPR-like"/>
    <property type="match status" value="1"/>
</dbReference>
<gene>
    <name evidence="2" type="ORF">ACFPU1_08830</name>
</gene>
<protein>
    <recommendedName>
        <fullName evidence="4">Tetratricopeptide repeat-containing protein</fullName>
    </recommendedName>
</protein>
<dbReference type="Gene3D" id="1.25.40.10">
    <property type="entry name" value="Tetratricopeptide repeat domain"/>
    <property type="match status" value="1"/>
</dbReference>
<organism evidence="2 3">
    <name type="scientific">Thalassorhabdus alkalitolerans</name>
    <dbReference type="NCBI Taxonomy" id="2282697"/>
    <lineage>
        <taxon>Bacteria</taxon>
        <taxon>Bacillati</taxon>
        <taxon>Bacillota</taxon>
        <taxon>Bacilli</taxon>
        <taxon>Bacillales</taxon>
        <taxon>Bacillaceae</taxon>
        <taxon>Thalassorhabdus</taxon>
    </lineage>
</organism>
<dbReference type="Proteomes" id="UP001596142">
    <property type="component" value="Unassembled WGS sequence"/>
</dbReference>
<keyword evidence="1" id="KW-0802">TPR repeat</keyword>
<reference evidence="3" key="1">
    <citation type="journal article" date="2019" name="Int. J. Syst. Evol. Microbiol.">
        <title>The Global Catalogue of Microorganisms (GCM) 10K type strain sequencing project: providing services to taxonomists for standard genome sequencing and annotation.</title>
        <authorList>
            <consortium name="The Broad Institute Genomics Platform"/>
            <consortium name="The Broad Institute Genome Sequencing Center for Infectious Disease"/>
            <person name="Wu L."/>
            <person name="Ma J."/>
        </authorList>
    </citation>
    <scope>NUCLEOTIDE SEQUENCE [LARGE SCALE GENOMIC DNA]</scope>
    <source>
        <strain evidence="3">CECT 7184</strain>
    </source>
</reference>
<dbReference type="InterPro" id="IPR019734">
    <property type="entry name" value="TPR_rpt"/>
</dbReference>
<dbReference type="RefSeq" id="WP_385940188.1">
    <property type="nucleotide sequence ID" value="NZ_JBHSOZ010000003.1"/>
</dbReference>
<evidence type="ECO:0000313" key="2">
    <source>
        <dbReference type="EMBL" id="MFC5712884.1"/>
    </source>
</evidence>
<sequence length="464" mass="55049">MESYLLCNIRENQKTITLKAEKLVMYLQSKWVEAFDENGHVYYLLFYKNDYITWTKPVWQNRHSHLEQSFKKGMTFPAPHPFLVNLLATKEVFPKVAVSHLPEKLQKSYTPHETSLILTFLDSFESKGTIFKPIQSIYYKYRRNGQMFAGYRIIRILQDFLPEHSWVKDIASSFEFEKYNSMYHLVSEELMEKDPLFSEKSLYKSAEEEDSYRLLELMKKEHRILDHTALSLEAYRKFKSLSSYTLMKSLLEDAFSVAEQIYIIEELKGISGKNNHILQDLLHLYLKENEVEKLCNLLAQDAITLTVEQRNSFEKMLLTMDFEENRVQVEKLNSYLLPILDTNSLKASELLQNCVSRLLSEYDISYVLEWLEPLKRNEEAGKLYYTFEKMSHLVDDPDQQFLLGELYYEFQRFDAAIDCFSWQMELDKTDPKPVQWLSKIYLETGKEDESKAYQQLYQEMSKEA</sequence>
<name>A0ABW0YKH0_9BACI</name>
<evidence type="ECO:0000313" key="3">
    <source>
        <dbReference type="Proteomes" id="UP001596142"/>
    </source>
</evidence>
<comment type="caution">
    <text evidence="2">The sequence shown here is derived from an EMBL/GenBank/DDBJ whole genome shotgun (WGS) entry which is preliminary data.</text>
</comment>
<keyword evidence="3" id="KW-1185">Reference proteome</keyword>
<dbReference type="PROSITE" id="PS50005">
    <property type="entry name" value="TPR"/>
    <property type="match status" value="1"/>
</dbReference>
<feature type="repeat" description="TPR" evidence="1">
    <location>
        <begin position="397"/>
        <end position="430"/>
    </location>
</feature>
<evidence type="ECO:0008006" key="4">
    <source>
        <dbReference type="Google" id="ProtNLM"/>
    </source>
</evidence>